<name>A0ABU9AVA9_9BACT</name>
<organism evidence="2 3">
    <name type="scientific">Luteolibacter soli</name>
    <dbReference type="NCBI Taxonomy" id="3135280"/>
    <lineage>
        <taxon>Bacteria</taxon>
        <taxon>Pseudomonadati</taxon>
        <taxon>Verrucomicrobiota</taxon>
        <taxon>Verrucomicrobiia</taxon>
        <taxon>Verrucomicrobiales</taxon>
        <taxon>Verrucomicrobiaceae</taxon>
        <taxon>Luteolibacter</taxon>
    </lineage>
</organism>
<dbReference type="RefSeq" id="WP_341405261.1">
    <property type="nucleotide sequence ID" value="NZ_JBBUKT010000005.1"/>
</dbReference>
<dbReference type="Proteomes" id="UP001371305">
    <property type="component" value="Unassembled WGS sequence"/>
</dbReference>
<keyword evidence="3" id="KW-1185">Reference proteome</keyword>
<reference evidence="2 3" key="1">
    <citation type="submission" date="2024-04" db="EMBL/GenBank/DDBJ databases">
        <title>Luteolibacter sp. isolated from soil.</title>
        <authorList>
            <person name="An J."/>
        </authorList>
    </citation>
    <scope>NUCLEOTIDE SEQUENCE [LARGE SCALE GENOMIC DNA]</scope>
    <source>
        <strain evidence="2 3">Y139</strain>
    </source>
</reference>
<feature type="transmembrane region" description="Helical" evidence="1">
    <location>
        <begin position="101"/>
        <end position="124"/>
    </location>
</feature>
<evidence type="ECO:0000256" key="1">
    <source>
        <dbReference type="SAM" id="Phobius"/>
    </source>
</evidence>
<evidence type="ECO:0000313" key="3">
    <source>
        <dbReference type="Proteomes" id="UP001371305"/>
    </source>
</evidence>
<accession>A0ABU9AVA9</accession>
<dbReference type="EMBL" id="JBBUKT010000005">
    <property type="protein sequence ID" value="MEK7951621.1"/>
    <property type="molecule type" value="Genomic_DNA"/>
</dbReference>
<keyword evidence="1" id="KW-0472">Membrane</keyword>
<gene>
    <name evidence="2" type="ORF">WKV53_13980</name>
</gene>
<comment type="caution">
    <text evidence="2">The sequence shown here is derived from an EMBL/GenBank/DDBJ whole genome shotgun (WGS) entry which is preliminary data.</text>
</comment>
<evidence type="ECO:0000313" key="2">
    <source>
        <dbReference type="EMBL" id="MEK7951621.1"/>
    </source>
</evidence>
<protein>
    <recommendedName>
        <fullName evidence="4">DUF3592 domain-containing protein</fullName>
    </recommendedName>
</protein>
<keyword evidence="1" id="KW-0812">Transmembrane</keyword>
<keyword evidence="1" id="KW-1133">Transmembrane helix</keyword>
<sequence length="137" mass="16520">MPPRPIHHWKSLWLGLLVLTFLSWGWAYSFRTEWHIAWCLPSYRSQFSGDFEEGTVQISRHRFPPPTKAPSGFLCYSSHPTDPSPMWLPLPWTFYHADGNWSFTLSFWFLILLFLIPWLAFLLWRRRRMKHHPTHQP</sequence>
<evidence type="ECO:0008006" key="4">
    <source>
        <dbReference type="Google" id="ProtNLM"/>
    </source>
</evidence>
<proteinExistence type="predicted"/>